<dbReference type="InterPro" id="IPR004356">
    <property type="entry name" value="Adhesin_operon_reg_prot"/>
</dbReference>
<protein>
    <submittedName>
        <fullName evidence="3">Transcriptional regulator</fullName>
    </submittedName>
</protein>
<evidence type="ECO:0000256" key="1">
    <source>
        <dbReference type="ARBA" id="ARBA00023015"/>
    </source>
</evidence>
<name>A0A5T4LPB1_SALER</name>
<keyword evidence="1" id="KW-0805">Transcription regulation</keyword>
<keyword evidence="2" id="KW-0804">Transcription</keyword>
<evidence type="ECO:0000256" key="2">
    <source>
        <dbReference type="ARBA" id="ARBA00023163"/>
    </source>
</evidence>
<gene>
    <name evidence="3" type="ORF">C1B90_21245</name>
</gene>
<accession>A0A5T4LPB1</accession>
<dbReference type="AlphaFoldDB" id="A0A5T4LPB1"/>
<comment type="caution">
    <text evidence="3">The sequence shown here is derived from an EMBL/GenBank/DDBJ whole genome shotgun (WGS) entry which is preliminary data.</text>
</comment>
<dbReference type="InterPro" id="IPR053721">
    <property type="entry name" value="Fimbrial_Adhesin_Reg"/>
</dbReference>
<reference evidence="3" key="1">
    <citation type="submission" date="2018-07" db="EMBL/GenBank/DDBJ databases">
        <authorList>
            <consortium name="PulseNet: The National Subtyping Network for Foodborne Disease Surveillance"/>
            <person name="Tarr C.L."/>
            <person name="Trees E."/>
            <person name="Katz L.S."/>
            <person name="Carleton-Romer H.A."/>
            <person name="Stroika S."/>
            <person name="Kucerova Z."/>
            <person name="Roache K.F."/>
            <person name="Sabol A.L."/>
            <person name="Besser J."/>
            <person name="Gerner-Smidt P."/>
        </authorList>
    </citation>
    <scope>NUCLEOTIDE SEQUENCE</scope>
    <source>
        <strain evidence="3">PNUSAS031704</strain>
    </source>
</reference>
<proteinExistence type="predicted"/>
<dbReference type="Gene3D" id="1.10.10.2690">
    <property type="match status" value="1"/>
</dbReference>
<dbReference type="Pfam" id="PF03333">
    <property type="entry name" value="PapB"/>
    <property type="match status" value="1"/>
</dbReference>
<dbReference type="GO" id="GO:0006355">
    <property type="term" value="P:regulation of DNA-templated transcription"/>
    <property type="evidence" value="ECO:0007669"/>
    <property type="project" value="InterPro"/>
</dbReference>
<organism evidence="3">
    <name type="scientific">Salmonella enterica</name>
    <name type="common">Salmonella choleraesuis</name>
    <dbReference type="NCBI Taxonomy" id="28901"/>
    <lineage>
        <taxon>Bacteria</taxon>
        <taxon>Pseudomonadati</taxon>
        <taxon>Pseudomonadota</taxon>
        <taxon>Gammaproteobacteria</taxon>
        <taxon>Enterobacterales</taxon>
        <taxon>Enterobacteriaceae</taxon>
        <taxon>Salmonella</taxon>
    </lineage>
</organism>
<sequence>MSKVRFNSKSFKKNKDKKMNKELFELLCLICVMHSYKMKNALEDYCVTGFSRKEACRRNNVFLSNFSLKLKHLHNTLEVVNKIKKIATEES</sequence>
<evidence type="ECO:0000313" key="3">
    <source>
        <dbReference type="EMBL" id="EBL7518566.1"/>
    </source>
</evidence>
<dbReference type="EMBL" id="AAGACD010000008">
    <property type="protein sequence ID" value="EBL7518566.1"/>
    <property type="molecule type" value="Genomic_DNA"/>
</dbReference>